<gene>
    <name evidence="1" type="ORF">D3273_00545</name>
</gene>
<dbReference type="AlphaFoldDB" id="A0A4Q2UCG5"/>
<evidence type="ECO:0008006" key="3">
    <source>
        <dbReference type="Google" id="ProtNLM"/>
    </source>
</evidence>
<reference evidence="1 2" key="1">
    <citation type="submission" date="2018-12" db="EMBL/GenBank/DDBJ databases">
        <authorList>
            <person name="Grouzdev D.S."/>
            <person name="Krutkina M.S."/>
        </authorList>
    </citation>
    <scope>NUCLEOTIDE SEQUENCE [LARGE SCALE GENOMIC DNA]</scope>
    <source>
        <strain evidence="1 2">RmlP026</strain>
    </source>
</reference>
<protein>
    <recommendedName>
        <fullName evidence="3">Bacterial Ig-like domain-containing protein</fullName>
    </recommendedName>
</protein>
<sequence length="418" mass="42541">MSSTDSQPVSHAAFNSSALFEPADGPGTVLITGTASNATYIANIQISDGGTPLASTGGFQSSNQSWGVIAALPAGKHIITATVTELSGASYTINSPYRLVTGIQNQPYVYQELDEDTSAAANRAGTYGAFTRISSYDGSGALVSQTAVAVGGGAAAPLSVAFDPTATFESSTAALLTGTTSAYGSTSTIEIFDGTAATTVSATDGTLLSTAKPLGYATLGTDGTWSFDAHVAPGNHVFTAVATGISGQVASSQSSFAIKAGVVGSPFVYQEIDHSASGAVAATTSYAADGTVVARSNDGGPTVNGGTSTAEVIRSAYDDVMTGDGTGNTTFLFRRGFGQDEITNFHYLSAAQSPTGIEHDVISLPQAVFTKMAQVMHHTTTALDGSAVIHLSPTDTIKLDGVTKAELITHPNVFRFHT</sequence>
<keyword evidence="2" id="KW-1185">Reference proteome</keyword>
<organism evidence="1 2">
    <name type="scientific">Lichenibacterium minor</name>
    <dbReference type="NCBI Taxonomy" id="2316528"/>
    <lineage>
        <taxon>Bacteria</taxon>
        <taxon>Pseudomonadati</taxon>
        <taxon>Pseudomonadota</taxon>
        <taxon>Alphaproteobacteria</taxon>
        <taxon>Hyphomicrobiales</taxon>
        <taxon>Lichenihabitantaceae</taxon>
        <taxon>Lichenibacterium</taxon>
    </lineage>
</organism>
<comment type="caution">
    <text evidence="1">The sequence shown here is derived from an EMBL/GenBank/DDBJ whole genome shotgun (WGS) entry which is preliminary data.</text>
</comment>
<evidence type="ECO:0000313" key="2">
    <source>
        <dbReference type="Proteomes" id="UP000290759"/>
    </source>
</evidence>
<name>A0A4Q2UCG5_9HYPH</name>
<evidence type="ECO:0000313" key="1">
    <source>
        <dbReference type="EMBL" id="RYC33778.1"/>
    </source>
</evidence>
<dbReference type="RefSeq" id="WP_129222637.1">
    <property type="nucleotide sequence ID" value="NZ_QYBB01000001.1"/>
</dbReference>
<dbReference type="EMBL" id="QYBB01000001">
    <property type="protein sequence ID" value="RYC33778.1"/>
    <property type="molecule type" value="Genomic_DNA"/>
</dbReference>
<dbReference type="OrthoDB" id="8256393at2"/>
<dbReference type="Proteomes" id="UP000290759">
    <property type="component" value="Unassembled WGS sequence"/>
</dbReference>
<proteinExistence type="predicted"/>
<accession>A0A4Q2UCG5</accession>
<reference evidence="1 2" key="2">
    <citation type="submission" date="2019-02" db="EMBL/GenBank/DDBJ databases">
        <title>'Lichenibacterium ramalinii' gen. nov. sp. nov., 'Lichenibacterium minor' gen. nov. sp. nov.</title>
        <authorList>
            <person name="Pankratov T."/>
        </authorList>
    </citation>
    <scope>NUCLEOTIDE SEQUENCE [LARGE SCALE GENOMIC DNA]</scope>
    <source>
        <strain evidence="1 2">RmlP026</strain>
    </source>
</reference>